<comment type="caution">
    <text evidence="2">The sequence shown here is derived from an EMBL/GenBank/DDBJ whole genome shotgun (WGS) entry which is preliminary data.</text>
</comment>
<feature type="compositionally biased region" description="Basic and acidic residues" evidence="1">
    <location>
        <begin position="19"/>
        <end position="32"/>
    </location>
</feature>
<sequence>MPKSNTPGTLKSKARSSTAKREPTPEELENSRLKVEAARALGLWEKVEAQGWSALTAAESGRIGGWMTRIRFQEKRRDAKTPNA</sequence>
<reference evidence="2 3" key="1">
    <citation type="submission" date="2020-04" db="EMBL/GenBank/DDBJ databases">
        <authorList>
            <person name="Zhang R."/>
            <person name="Schippers A."/>
        </authorList>
    </citation>
    <scope>NUCLEOTIDE SEQUENCE [LARGE SCALE GENOMIC DNA]</scope>
    <source>
        <strain evidence="2 3">DSM 109850</strain>
    </source>
</reference>
<proteinExistence type="predicted"/>
<dbReference type="Proteomes" id="UP000533476">
    <property type="component" value="Unassembled WGS sequence"/>
</dbReference>
<dbReference type="RefSeq" id="WP_169097233.1">
    <property type="nucleotide sequence ID" value="NZ_JABBVZ010000010.1"/>
</dbReference>
<dbReference type="EMBL" id="JABBVZ010000010">
    <property type="protein sequence ID" value="NMP21660.1"/>
    <property type="molecule type" value="Genomic_DNA"/>
</dbReference>
<name>A0A7Y0L3D6_9FIRM</name>
<dbReference type="Pfam" id="PF00269">
    <property type="entry name" value="SASP"/>
    <property type="match status" value="1"/>
</dbReference>
<dbReference type="AlphaFoldDB" id="A0A7Y0L3D6"/>
<dbReference type="InterPro" id="IPR001448">
    <property type="entry name" value="SASP_alpha/beta-type"/>
</dbReference>
<dbReference type="GO" id="GO:0006265">
    <property type="term" value="P:DNA topological change"/>
    <property type="evidence" value="ECO:0007669"/>
    <property type="project" value="InterPro"/>
</dbReference>
<evidence type="ECO:0000256" key="1">
    <source>
        <dbReference type="SAM" id="MobiDB-lite"/>
    </source>
</evidence>
<accession>A0A7Y0L3D6</accession>
<organism evidence="2 3">
    <name type="scientific">Sulfobacillus harzensis</name>
    <dbReference type="NCBI Taxonomy" id="2729629"/>
    <lineage>
        <taxon>Bacteria</taxon>
        <taxon>Bacillati</taxon>
        <taxon>Bacillota</taxon>
        <taxon>Clostridia</taxon>
        <taxon>Eubacteriales</taxon>
        <taxon>Clostridiales Family XVII. Incertae Sedis</taxon>
        <taxon>Sulfobacillus</taxon>
    </lineage>
</organism>
<feature type="region of interest" description="Disordered" evidence="1">
    <location>
        <begin position="1"/>
        <end position="32"/>
    </location>
</feature>
<keyword evidence="3" id="KW-1185">Reference proteome</keyword>
<dbReference type="GO" id="GO:0003690">
    <property type="term" value="F:double-stranded DNA binding"/>
    <property type="evidence" value="ECO:0007669"/>
    <property type="project" value="InterPro"/>
</dbReference>
<evidence type="ECO:0000313" key="2">
    <source>
        <dbReference type="EMBL" id="NMP21660.1"/>
    </source>
</evidence>
<evidence type="ECO:0000313" key="3">
    <source>
        <dbReference type="Proteomes" id="UP000533476"/>
    </source>
</evidence>
<protein>
    <submittedName>
        <fullName evidence="2">Small, acid-soluble spore protein, alpha/beta type</fullName>
    </submittedName>
</protein>
<gene>
    <name evidence="2" type="ORF">HIJ39_04730</name>
</gene>